<dbReference type="EMBL" id="JALGAR010000006">
    <property type="protein sequence ID" value="MCI4659657.1"/>
    <property type="molecule type" value="Genomic_DNA"/>
</dbReference>
<name>A0AA41QY13_9MICO</name>
<evidence type="ECO:0000256" key="1">
    <source>
        <dbReference type="SAM" id="MobiDB-lite"/>
    </source>
</evidence>
<organism evidence="2 3">
    <name type="scientific">Cryobacterium zhongshanensis</name>
    <dbReference type="NCBI Taxonomy" id="2928153"/>
    <lineage>
        <taxon>Bacteria</taxon>
        <taxon>Bacillati</taxon>
        <taxon>Actinomycetota</taxon>
        <taxon>Actinomycetes</taxon>
        <taxon>Micrococcales</taxon>
        <taxon>Microbacteriaceae</taxon>
        <taxon>Cryobacterium</taxon>
    </lineage>
</organism>
<feature type="region of interest" description="Disordered" evidence="1">
    <location>
        <begin position="1"/>
        <end position="27"/>
    </location>
</feature>
<reference evidence="2" key="1">
    <citation type="submission" date="2022-03" db="EMBL/GenBank/DDBJ databases">
        <title>Cryobacterium sp. nov. strain ZS14-85, isolated from Antarctic soil.</title>
        <authorList>
            <person name="Li J."/>
            <person name="Niu G."/>
        </authorList>
    </citation>
    <scope>NUCLEOTIDE SEQUENCE</scope>
    <source>
        <strain evidence="2">ZS14-85</strain>
    </source>
</reference>
<protein>
    <submittedName>
        <fullName evidence="2">Uncharacterized protein</fullName>
    </submittedName>
</protein>
<sequence>MSDNENIAPTTTRTIEPGTLVTDETGHPFTYGGPAEHVGFTTTSYGAGRPVIHTELSNVAPFDQVPAAAQLDKKDPRISVTLDKAGRPNTWSGNWRSETTGTAFPRWHKTKRDGLEESARRLAIADWWANV</sequence>
<accession>A0AA41QY13</accession>
<evidence type="ECO:0000313" key="3">
    <source>
        <dbReference type="Proteomes" id="UP001165341"/>
    </source>
</evidence>
<feature type="compositionally biased region" description="Polar residues" evidence="1">
    <location>
        <begin position="1"/>
        <end position="14"/>
    </location>
</feature>
<dbReference type="RefSeq" id="WP_243013148.1">
    <property type="nucleotide sequence ID" value="NZ_JALGAR010000006.1"/>
</dbReference>
<dbReference type="AlphaFoldDB" id="A0AA41QY13"/>
<gene>
    <name evidence="2" type="ORF">MQH31_17775</name>
</gene>
<comment type="caution">
    <text evidence="2">The sequence shown here is derived from an EMBL/GenBank/DDBJ whole genome shotgun (WGS) entry which is preliminary data.</text>
</comment>
<proteinExistence type="predicted"/>
<dbReference type="Proteomes" id="UP001165341">
    <property type="component" value="Unassembled WGS sequence"/>
</dbReference>
<evidence type="ECO:0000313" key="2">
    <source>
        <dbReference type="EMBL" id="MCI4659657.1"/>
    </source>
</evidence>
<keyword evidence="3" id="KW-1185">Reference proteome</keyword>